<protein>
    <submittedName>
        <fullName evidence="1">Phage major tail tube protein</fullName>
    </submittedName>
</protein>
<proteinExistence type="predicted"/>
<evidence type="ECO:0000313" key="2">
    <source>
        <dbReference type="Proteomes" id="UP001056255"/>
    </source>
</evidence>
<keyword evidence="2" id="KW-1185">Reference proteome</keyword>
<dbReference type="InterPro" id="IPR006498">
    <property type="entry name" value="Tail_tube"/>
</dbReference>
<dbReference type="RefSeq" id="WP_251875092.1">
    <property type="nucleotide sequence ID" value="NZ_CP082275.1"/>
</dbReference>
<accession>A0ABY4WRV9</accession>
<dbReference type="Pfam" id="PF04985">
    <property type="entry name" value="Phage_tube"/>
    <property type="match status" value="1"/>
</dbReference>
<dbReference type="NCBIfam" id="TIGR01611">
    <property type="entry name" value="tail_tube"/>
    <property type="match status" value="1"/>
</dbReference>
<reference evidence="1" key="1">
    <citation type="submission" date="2021-08" db="EMBL/GenBank/DDBJ databases">
        <authorList>
            <person name="Sakaguchi M."/>
            <person name="Kikuchi T."/>
            <person name="Urbanczyk H."/>
        </authorList>
    </citation>
    <scope>NUCLEOTIDE SEQUENCE</scope>
    <source>
        <strain evidence="1">020920N</strain>
    </source>
</reference>
<gene>
    <name evidence="1" type="ORF">K6Q96_08890</name>
</gene>
<name>A0ABY4WRV9_9GAMM</name>
<evidence type="ECO:0000313" key="1">
    <source>
        <dbReference type="EMBL" id="USH01056.1"/>
    </source>
</evidence>
<dbReference type="EMBL" id="CP082275">
    <property type="protein sequence ID" value="USH01056.1"/>
    <property type="molecule type" value="Genomic_DNA"/>
</dbReference>
<sequence length="168" mass="18569">MFKDTLREMNLYVNGKGYAGVIDELNLPKLKLKTEEYRGGGMNLPIDVDMGMEKLETDFTLSKFDKDVLTSFGLKAGSSVPLTVRGAVLSEEDGTEIPLVVTLRGILTEVDFGTWKSGENTPVKVAMSLRYYKLTLNGAEVHEIDVANMVRKIDGVDQLADTRKHIGL</sequence>
<organism evidence="1 2">
    <name type="scientific">Grimontia kaedaensis</name>
    <dbReference type="NCBI Taxonomy" id="2872157"/>
    <lineage>
        <taxon>Bacteria</taxon>
        <taxon>Pseudomonadati</taxon>
        <taxon>Pseudomonadota</taxon>
        <taxon>Gammaproteobacteria</taxon>
        <taxon>Vibrionales</taxon>
        <taxon>Vibrionaceae</taxon>
        <taxon>Grimontia</taxon>
    </lineage>
</organism>
<dbReference type="Proteomes" id="UP001056255">
    <property type="component" value="Chromosome I"/>
</dbReference>